<dbReference type="InterPro" id="IPR001509">
    <property type="entry name" value="Epimerase_deHydtase"/>
</dbReference>
<dbReference type="PANTHER" id="PTHR11092">
    <property type="entry name" value="SUGAR NUCLEOTIDE EPIMERASE RELATED"/>
    <property type="match status" value="1"/>
</dbReference>
<dbReference type="NCBIfam" id="TIGR01777">
    <property type="entry name" value="yfcH"/>
    <property type="match status" value="1"/>
</dbReference>
<gene>
    <name evidence="4" type="ORF">BW730_13830</name>
</gene>
<evidence type="ECO:0000256" key="1">
    <source>
        <dbReference type="ARBA" id="ARBA00009353"/>
    </source>
</evidence>
<feature type="domain" description="DUF1731" evidence="3">
    <location>
        <begin position="411"/>
        <end position="459"/>
    </location>
</feature>
<comment type="similarity">
    <text evidence="1">Belongs to the NAD(P)-dependent epimerase/dehydratase family. SDR39U1 subfamily.</text>
</comment>
<dbReference type="InterPro" id="IPR010099">
    <property type="entry name" value="SDR39U1"/>
</dbReference>
<accession>A0A1Q2CQN2</accession>
<dbReference type="CDD" id="cd07820">
    <property type="entry name" value="SRPBCC_3"/>
    <property type="match status" value="1"/>
</dbReference>
<dbReference type="SUPFAM" id="SSF55961">
    <property type="entry name" value="Bet v1-like"/>
    <property type="match status" value="1"/>
</dbReference>
<dbReference type="STRING" id="1332264.BW730_13830"/>
<dbReference type="Proteomes" id="UP000188145">
    <property type="component" value="Chromosome"/>
</dbReference>
<dbReference type="InterPro" id="IPR036291">
    <property type="entry name" value="NAD(P)-bd_dom_sf"/>
</dbReference>
<dbReference type="Gene3D" id="3.40.50.720">
    <property type="entry name" value="NAD(P)-binding Rossmann-like Domain"/>
    <property type="match status" value="1"/>
</dbReference>
<dbReference type="KEGG" id="tes:BW730_13830"/>
<dbReference type="PANTHER" id="PTHR11092:SF0">
    <property type="entry name" value="EPIMERASE FAMILY PROTEIN SDR39U1"/>
    <property type="match status" value="1"/>
</dbReference>
<dbReference type="Gene3D" id="3.30.530.20">
    <property type="match status" value="1"/>
</dbReference>
<name>A0A1Q2CQN2_9ACTN</name>
<dbReference type="Pfam" id="PF01370">
    <property type="entry name" value="Epimerase"/>
    <property type="match status" value="1"/>
</dbReference>
<dbReference type="OrthoDB" id="9801773at2"/>
<evidence type="ECO:0000259" key="3">
    <source>
        <dbReference type="Pfam" id="PF08338"/>
    </source>
</evidence>
<dbReference type="SUPFAM" id="SSF51735">
    <property type="entry name" value="NAD(P)-binding Rossmann-fold domains"/>
    <property type="match status" value="1"/>
</dbReference>
<organism evidence="4 5">
    <name type="scientific">Tessaracoccus aquimaris</name>
    <dbReference type="NCBI Taxonomy" id="1332264"/>
    <lineage>
        <taxon>Bacteria</taxon>
        <taxon>Bacillati</taxon>
        <taxon>Actinomycetota</taxon>
        <taxon>Actinomycetes</taxon>
        <taxon>Propionibacteriales</taxon>
        <taxon>Propionibacteriaceae</taxon>
        <taxon>Tessaracoccus</taxon>
    </lineage>
</organism>
<dbReference type="Pfam" id="PF08338">
    <property type="entry name" value="DUF1731"/>
    <property type="match status" value="1"/>
</dbReference>
<feature type="domain" description="NAD-dependent epimerase/dehydratase" evidence="2">
    <location>
        <begin position="167"/>
        <end position="285"/>
    </location>
</feature>
<sequence length="473" mass="50762">MPRFIHVSTLQAPRRRVFDWHTRPGSFVRETPPGMATLLSGPTDGINPGSELRLRISSPLIAALLPHLGGGPIGVGWHVRHVELVPGSRFVDEQVNGPFYHWRHEHDFADGADGTTVLTDTVTWDAPQGIPDEWVEAHLRALFRFRERQLRDDLDLFGRLDAAPTTVVMSGSSGLVGTQLRALLTAAGHRVVRLVRRDPTGPDEVRWDPRTLWLPKGTLRDVGVVINLAGETIGGRFTRARKAEILSSRVDATTTLAEAMAREAPHASLIQASAIGIYGPRRPGELLDESSPRGQGFLADVVDAWERAAAPATRAGVRTVFMRTGIVLSGVGGALPPQVPLYLVGLGGRMASADAVLSWVGLDDLALAYAHAAFTHTLSGPVPAVGPNPVTQAEFARALGGALHRPALLPTPSFGPRLVLGSEAYDQLIDTDQRVSAAKLIGSGFRFGQVTVDEALRHALLKPAATPASRPAR</sequence>
<proteinExistence type="inferred from homology"/>
<keyword evidence="5" id="KW-1185">Reference proteome</keyword>
<evidence type="ECO:0000313" key="5">
    <source>
        <dbReference type="Proteomes" id="UP000188145"/>
    </source>
</evidence>
<dbReference type="AlphaFoldDB" id="A0A1Q2CQN2"/>
<dbReference type="EMBL" id="CP019606">
    <property type="protein sequence ID" value="AQP48426.1"/>
    <property type="molecule type" value="Genomic_DNA"/>
</dbReference>
<dbReference type="RefSeq" id="WP_077686758.1">
    <property type="nucleotide sequence ID" value="NZ_CP019606.1"/>
</dbReference>
<reference evidence="5" key="1">
    <citation type="submission" date="2017-02" db="EMBL/GenBank/DDBJ databases">
        <title>Tessaracoccus aquaemaris sp. nov., isolated from the intestine of a Korean rockfish, Sebastes schlegelii, in a marine aquaculture pond.</title>
        <authorList>
            <person name="Tak E.J."/>
            <person name="Bae J.-W."/>
        </authorList>
    </citation>
    <scope>NUCLEOTIDE SEQUENCE [LARGE SCALE GENOMIC DNA]</scope>
    <source>
        <strain evidence="5">NSG39</strain>
    </source>
</reference>
<evidence type="ECO:0000259" key="2">
    <source>
        <dbReference type="Pfam" id="PF01370"/>
    </source>
</evidence>
<protein>
    <submittedName>
        <fullName evidence="4">TIGR01777 family protein</fullName>
    </submittedName>
</protein>
<evidence type="ECO:0000313" key="4">
    <source>
        <dbReference type="EMBL" id="AQP48426.1"/>
    </source>
</evidence>
<dbReference type="InterPro" id="IPR013549">
    <property type="entry name" value="DUF1731"/>
</dbReference>
<dbReference type="InterPro" id="IPR023393">
    <property type="entry name" value="START-like_dom_sf"/>
</dbReference>